<dbReference type="AlphaFoldDB" id="A0A6G1E5W5"/>
<reference evidence="1 2" key="1">
    <citation type="submission" date="2019-11" db="EMBL/GenBank/DDBJ databases">
        <title>Whole genome sequence of Oryza granulata.</title>
        <authorList>
            <person name="Li W."/>
        </authorList>
    </citation>
    <scope>NUCLEOTIDE SEQUENCE [LARGE SCALE GENOMIC DNA]</scope>
    <source>
        <strain evidence="2">cv. Menghai</strain>
        <tissue evidence="1">Leaf</tissue>
    </source>
</reference>
<evidence type="ECO:0000313" key="2">
    <source>
        <dbReference type="Proteomes" id="UP000479710"/>
    </source>
</evidence>
<evidence type="ECO:0000313" key="1">
    <source>
        <dbReference type="EMBL" id="KAF0919333.1"/>
    </source>
</evidence>
<sequence length="124" mass="12987">MGAIDIGASPIVGVGVARGRRRGWGRRDGYTRGGVVAEGAVTRQGDGGRWGGQRMGSRQRANLWMGRRRNRNISLSHQVVPPLPPPALPPGFPFIPTQSIDMGAIDIGASPIVGIGAAGGRRRG</sequence>
<gene>
    <name evidence="1" type="ORF">E2562_029193</name>
</gene>
<proteinExistence type="predicted"/>
<accession>A0A6G1E5W5</accession>
<organism evidence="1 2">
    <name type="scientific">Oryza meyeriana var. granulata</name>
    <dbReference type="NCBI Taxonomy" id="110450"/>
    <lineage>
        <taxon>Eukaryota</taxon>
        <taxon>Viridiplantae</taxon>
        <taxon>Streptophyta</taxon>
        <taxon>Embryophyta</taxon>
        <taxon>Tracheophyta</taxon>
        <taxon>Spermatophyta</taxon>
        <taxon>Magnoliopsida</taxon>
        <taxon>Liliopsida</taxon>
        <taxon>Poales</taxon>
        <taxon>Poaceae</taxon>
        <taxon>BOP clade</taxon>
        <taxon>Oryzoideae</taxon>
        <taxon>Oryzeae</taxon>
        <taxon>Oryzinae</taxon>
        <taxon>Oryza</taxon>
        <taxon>Oryza meyeriana</taxon>
    </lineage>
</organism>
<name>A0A6G1E5W5_9ORYZ</name>
<keyword evidence="2" id="KW-1185">Reference proteome</keyword>
<protein>
    <submittedName>
        <fullName evidence="1">Uncharacterized protein</fullName>
    </submittedName>
</protein>
<dbReference type="EMBL" id="SPHZ02000005">
    <property type="protein sequence ID" value="KAF0919333.1"/>
    <property type="molecule type" value="Genomic_DNA"/>
</dbReference>
<comment type="caution">
    <text evidence="1">The sequence shown here is derived from an EMBL/GenBank/DDBJ whole genome shotgun (WGS) entry which is preliminary data.</text>
</comment>
<dbReference type="Proteomes" id="UP000479710">
    <property type="component" value="Unassembled WGS sequence"/>
</dbReference>